<evidence type="ECO:0000313" key="1">
    <source>
        <dbReference type="EMBL" id="SDF99541.1"/>
    </source>
</evidence>
<dbReference type="EMBL" id="FNCN01000001">
    <property type="protein sequence ID" value="SDF99541.1"/>
    <property type="molecule type" value="Genomic_DNA"/>
</dbReference>
<dbReference type="STRING" id="504805.SAMN05421505_10140"/>
<gene>
    <name evidence="1" type="ORF">SAMN05421505_10140</name>
</gene>
<dbReference type="AlphaFoldDB" id="A0A1G7QLV8"/>
<proteinExistence type="predicted"/>
<organism evidence="1 2">
    <name type="scientific">Sinosporangium album</name>
    <dbReference type="NCBI Taxonomy" id="504805"/>
    <lineage>
        <taxon>Bacteria</taxon>
        <taxon>Bacillati</taxon>
        <taxon>Actinomycetota</taxon>
        <taxon>Actinomycetes</taxon>
        <taxon>Streptosporangiales</taxon>
        <taxon>Streptosporangiaceae</taxon>
        <taxon>Sinosporangium</taxon>
    </lineage>
</organism>
<evidence type="ECO:0000313" key="2">
    <source>
        <dbReference type="Proteomes" id="UP000198923"/>
    </source>
</evidence>
<protein>
    <submittedName>
        <fullName evidence="1">Uncharacterized protein</fullName>
    </submittedName>
</protein>
<name>A0A1G7QLV8_9ACTN</name>
<keyword evidence="2" id="KW-1185">Reference proteome</keyword>
<dbReference type="Proteomes" id="UP000198923">
    <property type="component" value="Unassembled WGS sequence"/>
</dbReference>
<sequence length="197" mass="20625">MAEAGSGPIDRLRVDVSWAADASAGAAETWIALLEELGFITLDRAARTWSALPLSLAVLPGAVHAMLLTGGPSRPRVLSGGPLPRTEAASARERASLVGIAALYGGSFLMPGEGVIGVRRQGRPFAVVARHPLEACEEGLVSPRLRGVLDAALAHAGDPSRVIVTDWFTAERSPLLIVQQIAPSRGRGAGRRTVSRK</sequence>
<accession>A0A1G7QLV8</accession>
<reference evidence="1 2" key="1">
    <citation type="submission" date="2016-10" db="EMBL/GenBank/DDBJ databases">
        <authorList>
            <person name="de Groot N.N."/>
        </authorList>
    </citation>
    <scope>NUCLEOTIDE SEQUENCE [LARGE SCALE GENOMIC DNA]</scope>
    <source>
        <strain evidence="1 2">CPCC 201354</strain>
    </source>
</reference>